<sequence length="866" mass="94461">MDFLSARQTSVETTQSEFMLHVGFLKPVFFHMASGFKRTATEAGFQGPASQRVHRVFSELLSGLVACLGISVDLTSVSNLADKPAQRAALRGILKDLEANAQVTATQRQKDDAAAALKELELEVSPGQPNFVIGDQLLQTLKTELELKVSLDQAQLRAAAARLRAAALRGPRSSEPPSITDPDEAIATLTAAVDEGQFDVERQDKLVWPDVFQARPFATMQMFRSIAQSVFGSPTDRKNFPVLLMRTSSGCGKTAFAKHAISQVANLMRAQCNLTFGPADTPLTSNQSFELTRLLERSLQIFIDFNGGDCLYEAPASCQKSLLAARLAAHGLCHTNLTNASCTSVFSACRSGLRTPQVLDAIVARHRQQHPQLARVLIFVHIDAVRRIAQRLSLNAGTLQEATDLLQRAYQEIVAYNVNQKEQQAVVVLLLTGTALSGLKFDTTQHEFHPINLLPFDLRTSMLVLRELGLHESWCSDLKFRRLVRDLGGIPSLLGATLTYRYPALRQELVPSVPMQSAENTDLAINPSQGPMTALEVSQYMVDAAARHVAGGIETLVELSFANLPVSEDTLIGPITVEQLAHRGVLITTYPSMDRVQARMPVAMLEGIARRDSRYNYSHGRTKVMADFHTITGGDGDAAFEIFVLFSVACRLNLLRSPPVCESTLRSAPEPAQSALLYQVLGLSSPSLQGSAPRSLLLMRFDLQNPVAGVAQRFTLLKEQHPFITNQHDVDDRQTVHTIPSFSSDAPLEVDMLGAGPCHPVFQCAGSTTRVNGRVALRRSQAGAKPVLLLFQMMDVSLPSASDLAEGVTRTLADLDSSPLAADFHFILVLAISGNASQDWAHAARNENDRVVVLVGHDSFCLCPMF</sequence>
<dbReference type="EMBL" id="KE346370">
    <property type="protein sequence ID" value="KJE96227.1"/>
    <property type="molecule type" value="Genomic_DNA"/>
</dbReference>
<dbReference type="InParanoid" id="A0A0D2VX82"/>
<dbReference type="AlphaFoldDB" id="A0A0D2VX82"/>
<gene>
    <name evidence="1" type="ORF">CAOG_008992</name>
</gene>
<protein>
    <submittedName>
        <fullName evidence="1">Uncharacterized protein</fullName>
    </submittedName>
</protein>
<organism evidence="1 2">
    <name type="scientific">Capsaspora owczarzaki (strain ATCC 30864)</name>
    <dbReference type="NCBI Taxonomy" id="595528"/>
    <lineage>
        <taxon>Eukaryota</taxon>
        <taxon>Filasterea</taxon>
        <taxon>Capsaspora</taxon>
    </lineage>
</organism>
<keyword evidence="2" id="KW-1185">Reference proteome</keyword>
<accession>A0A0D2VX82</accession>
<dbReference type="PhylomeDB" id="A0A0D2VX82"/>
<proteinExistence type="predicted"/>
<name>A0A0D2VX82_CAPO3</name>
<reference evidence="2" key="1">
    <citation type="submission" date="2011-02" db="EMBL/GenBank/DDBJ databases">
        <title>The Genome Sequence of Capsaspora owczarzaki ATCC 30864.</title>
        <authorList>
            <person name="Russ C."/>
            <person name="Cuomo C."/>
            <person name="Burger G."/>
            <person name="Gray M.W."/>
            <person name="Holland P.W.H."/>
            <person name="King N."/>
            <person name="Lang F.B.F."/>
            <person name="Roger A.J."/>
            <person name="Ruiz-Trillo I."/>
            <person name="Young S.K."/>
            <person name="Zeng Q."/>
            <person name="Gargeya S."/>
            <person name="Alvarado L."/>
            <person name="Berlin A."/>
            <person name="Chapman S.B."/>
            <person name="Chen Z."/>
            <person name="Freedman E."/>
            <person name="Gellesch M."/>
            <person name="Goldberg J."/>
            <person name="Griggs A."/>
            <person name="Gujja S."/>
            <person name="Heilman E."/>
            <person name="Heiman D."/>
            <person name="Howarth C."/>
            <person name="Mehta T."/>
            <person name="Neiman D."/>
            <person name="Pearson M."/>
            <person name="Roberts A."/>
            <person name="Saif S."/>
            <person name="Shea T."/>
            <person name="Shenoy N."/>
            <person name="Sisk P."/>
            <person name="Stolte C."/>
            <person name="Sykes S."/>
            <person name="White J."/>
            <person name="Yandava C."/>
            <person name="Haas B."/>
            <person name="Nusbaum C."/>
            <person name="Birren B."/>
        </authorList>
    </citation>
    <scope>NUCLEOTIDE SEQUENCE</scope>
    <source>
        <strain evidence="2">ATCC 30864</strain>
    </source>
</reference>
<evidence type="ECO:0000313" key="1">
    <source>
        <dbReference type="EMBL" id="KJE96227.1"/>
    </source>
</evidence>
<evidence type="ECO:0000313" key="2">
    <source>
        <dbReference type="Proteomes" id="UP000008743"/>
    </source>
</evidence>
<dbReference type="Proteomes" id="UP000008743">
    <property type="component" value="Unassembled WGS sequence"/>
</dbReference>